<name>A0AAP0M7V8_9ROSI</name>
<dbReference type="AlphaFoldDB" id="A0AAP0M7V8"/>
<gene>
    <name evidence="1" type="ORF">WN944_014844</name>
</gene>
<protein>
    <submittedName>
        <fullName evidence="1">Uncharacterized protein</fullName>
    </submittedName>
</protein>
<comment type="caution">
    <text evidence="1">The sequence shown here is derived from an EMBL/GenBank/DDBJ whole genome shotgun (WGS) entry which is preliminary data.</text>
</comment>
<evidence type="ECO:0000313" key="1">
    <source>
        <dbReference type="EMBL" id="KAK9199652.1"/>
    </source>
</evidence>
<organism evidence="1 2">
    <name type="scientific">Citrus x changshan-huyou</name>
    <dbReference type="NCBI Taxonomy" id="2935761"/>
    <lineage>
        <taxon>Eukaryota</taxon>
        <taxon>Viridiplantae</taxon>
        <taxon>Streptophyta</taxon>
        <taxon>Embryophyta</taxon>
        <taxon>Tracheophyta</taxon>
        <taxon>Spermatophyta</taxon>
        <taxon>Magnoliopsida</taxon>
        <taxon>eudicotyledons</taxon>
        <taxon>Gunneridae</taxon>
        <taxon>Pentapetalae</taxon>
        <taxon>rosids</taxon>
        <taxon>malvids</taxon>
        <taxon>Sapindales</taxon>
        <taxon>Rutaceae</taxon>
        <taxon>Aurantioideae</taxon>
        <taxon>Citrus</taxon>
    </lineage>
</organism>
<reference evidence="1 2" key="1">
    <citation type="submission" date="2024-05" db="EMBL/GenBank/DDBJ databases">
        <title>Haplotype-resolved chromosome-level genome assembly of Huyou (Citrus changshanensis).</title>
        <authorList>
            <person name="Miao C."/>
            <person name="Chen W."/>
            <person name="Wu Y."/>
            <person name="Wang L."/>
            <person name="Zhao S."/>
            <person name="Grierson D."/>
            <person name="Xu C."/>
            <person name="Chen K."/>
        </authorList>
    </citation>
    <scope>NUCLEOTIDE SEQUENCE [LARGE SCALE GENOMIC DNA]</scope>
    <source>
        <strain evidence="1">01-14</strain>
        <tissue evidence="1">Leaf</tissue>
    </source>
</reference>
<sequence length="82" mass="9034">MAGHDESLSPMSFFRKILWGDLWPVGLSTCPNILALTSVSPVVTTVAKMFLSLPHVTIVTRQLYLISSVDDELTLLMISDGR</sequence>
<proteinExistence type="predicted"/>
<keyword evidence="2" id="KW-1185">Reference proteome</keyword>
<dbReference type="EMBL" id="JBCGBO010000005">
    <property type="protein sequence ID" value="KAK9199652.1"/>
    <property type="molecule type" value="Genomic_DNA"/>
</dbReference>
<dbReference type="Proteomes" id="UP001428341">
    <property type="component" value="Unassembled WGS sequence"/>
</dbReference>
<evidence type="ECO:0000313" key="2">
    <source>
        <dbReference type="Proteomes" id="UP001428341"/>
    </source>
</evidence>
<accession>A0AAP0M7V8</accession>